<keyword evidence="5" id="KW-0333">Golgi apparatus</keyword>
<keyword evidence="3" id="KW-0328">Glycosyltransferase</keyword>
<reference evidence="9" key="1">
    <citation type="submission" date="2018-04" db="EMBL/GenBank/DDBJ databases">
        <authorList>
            <person name="Go L.Y."/>
            <person name="Mitchell J.A."/>
        </authorList>
    </citation>
    <scope>NUCLEOTIDE SEQUENCE</scope>
    <source>
        <tissue evidence="9">Whole organism</tissue>
    </source>
</reference>
<dbReference type="PANTHER" id="PTHR12042:SF21">
    <property type="entry name" value="ALPHA1,4-GALACTOSYLTRANSFERASE 1-RELATED"/>
    <property type="match status" value="1"/>
</dbReference>
<evidence type="ECO:0000256" key="7">
    <source>
        <dbReference type="SAM" id="Phobius"/>
    </source>
</evidence>
<evidence type="ECO:0000259" key="8">
    <source>
        <dbReference type="Pfam" id="PF04572"/>
    </source>
</evidence>
<feature type="domain" description="Alpha 1,4-glycosyltransferase" evidence="8">
    <location>
        <begin position="236"/>
        <end position="363"/>
    </location>
</feature>
<keyword evidence="4" id="KW-0808">Transferase</keyword>
<organism evidence="9">
    <name type="scientific">Culicoides sonorensis</name>
    <name type="common">Biting midge</name>
    <dbReference type="NCBI Taxonomy" id="179676"/>
    <lineage>
        <taxon>Eukaryota</taxon>
        <taxon>Metazoa</taxon>
        <taxon>Ecdysozoa</taxon>
        <taxon>Arthropoda</taxon>
        <taxon>Hexapoda</taxon>
        <taxon>Insecta</taxon>
        <taxon>Pterygota</taxon>
        <taxon>Neoptera</taxon>
        <taxon>Endopterygota</taxon>
        <taxon>Diptera</taxon>
        <taxon>Nematocera</taxon>
        <taxon>Chironomoidea</taxon>
        <taxon>Ceratopogonidae</taxon>
        <taxon>Ceratopogoninae</taxon>
        <taxon>Culicoides</taxon>
        <taxon>Monoculicoides</taxon>
    </lineage>
</organism>
<proteinExistence type="inferred from homology"/>
<reference evidence="10" key="2">
    <citation type="submission" date="2018-07" db="EMBL/GenBank/DDBJ databases">
        <authorList>
            <person name="Quirk P.G."/>
            <person name="Krulwich T.A."/>
        </authorList>
    </citation>
    <scope>NUCLEOTIDE SEQUENCE</scope>
</reference>
<accession>A0A336KZ45</accession>
<keyword evidence="6 7" id="KW-0472">Membrane</keyword>
<feature type="transmembrane region" description="Helical" evidence="7">
    <location>
        <begin position="21"/>
        <end position="40"/>
    </location>
</feature>
<comment type="similarity">
    <text evidence="2">Belongs to the glycosyltransferase 32 family.</text>
</comment>
<dbReference type="AlphaFoldDB" id="A0A336KZ45"/>
<evidence type="ECO:0000313" key="10">
    <source>
        <dbReference type="EMBL" id="SSX26584.1"/>
    </source>
</evidence>
<dbReference type="OMA" id="CKDSYVV"/>
<dbReference type="PANTHER" id="PTHR12042">
    <property type="entry name" value="LACTOSYLCERAMIDE 4-ALPHA-GALACTOSYLTRANSFERASE ALPHA- 1,4-GALACTOSYLTRANSFERASE"/>
    <property type="match status" value="1"/>
</dbReference>
<dbReference type="EMBL" id="UFQT01000689">
    <property type="protein sequence ID" value="SSX26584.1"/>
    <property type="molecule type" value="Genomic_DNA"/>
</dbReference>
<gene>
    <name evidence="9" type="primary">CSON013589</name>
</gene>
<evidence type="ECO:0000256" key="5">
    <source>
        <dbReference type="ARBA" id="ARBA00023034"/>
    </source>
</evidence>
<dbReference type="InterPro" id="IPR007652">
    <property type="entry name" value="A1-4-GlycosylTfrase_dom"/>
</dbReference>
<dbReference type="InterPro" id="IPR029044">
    <property type="entry name" value="Nucleotide-diphossugar_trans"/>
</dbReference>
<evidence type="ECO:0000256" key="4">
    <source>
        <dbReference type="ARBA" id="ARBA00022679"/>
    </source>
</evidence>
<dbReference type="SUPFAM" id="SSF53448">
    <property type="entry name" value="Nucleotide-diphospho-sugar transferases"/>
    <property type="match status" value="1"/>
</dbReference>
<dbReference type="InterPro" id="IPR051981">
    <property type="entry name" value="Glycosyltransf_32"/>
</dbReference>
<evidence type="ECO:0000256" key="3">
    <source>
        <dbReference type="ARBA" id="ARBA00022676"/>
    </source>
</evidence>
<dbReference type="GO" id="GO:0035248">
    <property type="term" value="F:alpha-1,4-N-acetylgalactosaminyltransferase activity"/>
    <property type="evidence" value="ECO:0007669"/>
    <property type="project" value="TreeGrafter"/>
</dbReference>
<dbReference type="EMBL" id="UFQS01000689">
    <property type="protein sequence ID" value="SSX06230.1"/>
    <property type="molecule type" value="Genomic_DNA"/>
</dbReference>
<comment type="subcellular location">
    <subcellularLocation>
        <location evidence="1">Golgi apparatus membrane</location>
        <topology evidence="1">Single-pass type II membrane protein</topology>
    </subcellularLocation>
</comment>
<dbReference type="VEuPathDB" id="VectorBase:CSON013589"/>
<evidence type="ECO:0000256" key="2">
    <source>
        <dbReference type="ARBA" id="ARBA00009003"/>
    </source>
</evidence>
<keyword evidence="7" id="KW-1133">Transmembrane helix</keyword>
<evidence type="ECO:0000313" key="9">
    <source>
        <dbReference type="EMBL" id="SSX06230.1"/>
    </source>
</evidence>
<dbReference type="Gene3D" id="3.90.550.20">
    <property type="match status" value="1"/>
</dbReference>
<name>A0A336KZ45_CULSO</name>
<dbReference type="GO" id="GO:0000139">
    <property type="term" value="C:Golgi membrane"/>
    <property type="evidence" value="ECO:0007669"/>
    <property type="project" value="UniProtKB-SubCell"/>
</dbReference>
<keyword evidence="7" id="KW-0812">Transmembrane</keyword>
<sequence>MEDIITIFLRIIGSNKARKRIIIIGTILTIIIFYINHRFIEERKRKSRFLKDCFHNELSPDIEMLPEISQIDHPVTGNQNAFFLETSCAMTGAINLNARQLCAIESAAKNSPNWNIYVLFAANVGFLNDTKSQEYKMLDAVLSTYNNIKFLRLNISNYGDGTPLESWMHQGKMFDSNYINSHLSDVLRYLTLYKFGGTYLDLDVVVLKNLDEAGVNYSGAESNEDVAAGFLNMEPTGFGHQVAEMCVKDVLNNFDGYDWGNNGPGVITRVLQTLCGTELPEKMIRDRCYGFHVYPPDAVYAIPWRKFRMFFDESKSKITMSKLENSFIAHLWNKHSHKIKLKVGSSAAYAQLAKSHCPQVYANCGNYF</sequence>
<dbReference type="Pfam" id="PF04572">
    <property type="entry name" value="Gb3_synth"/>
    <property type="match status" value="1"/>
</dbReference>
<dbReference type="Pfam" id="PF04488">
    <property type="entry name" value="Gly_transf_sug"/>
    <property type="match status" value="1"/>
</dbReference>
<evidence type="ECO:0000256" key="1">
    <source>
        <dbReference type="ARBA" id="ARBA00004323"/>
    </source>
</evidence>
<dbReference type="InterPro" id="IPR007577">
    <property type="entry name" value="GlycoTrfase_DXD_sugar-bd_CS"/>
</dbReference>
<dbReference type="GO" id="GO:0006688">
    <property type="term" value="P:glycosphingolipid biosynthetic process"/>
    <property type="evidence" value="ECO:0007669"/>
    <property type="project" value="TreeGrafter"/>
</dbReference>
<evidence type="ECO:0000256" key="6">
    <source>
        <dbReference type="ARBA" id="ARBA00023136"/>
    </source>
</evidence>
<protein>
    <submittedName>
        <fullName evidence="9">CSON013589 protein</fullName>
    </submittedName>
</protein>